<dbReference type="EMBL" id="JAGSOV010000041">
    <property type="protein sequence ID" value="MCO1657414.1"/>
    <property type="molecule type" value="Genomic_DNA"/>
</dbReference>
<keyword evidence="3" id="KW-1185">Reference proteome</keyword>
<gene>
    <name evidence="2" type="ORF">KDL28_20355</name>
</gene>
<feature type="region of interest" description="Disordered" evidence="1">
    <location>
        <begin position="1"/>
        <end position="20"/>
    </location>
</feature>
<name>A0ABT1A329_9PSEU</name>
<protein>
    <submittedName>
        <fullName evidence="2">Uncharacterized protein</fullName>
    </submittedName>
</protein>
<evidence type="ECO:0000313" key="3">
    <source>
        <dbReference type="Proteomes" id="UP001165283"/>
    </source>
</evidence>
<proteinExistence type="predicted"/>
<reference evidence="2" key="1">
    <citation type="submission" date="2021-04" db="EMBL/GenBank/DDBJ databases">
        <title>Pseudonocardia sp. nov., isolated from sandy soil of mangrove forest.</title>
        <authorList>
            <person name="Zan Z."/>
            <person name="Huang R."/>
            <person name="Liu W."/>
        </authorList>
    </citation>
    <scope>NUCLEOTIDE SEQUENCE</scope>
    <source>
        <strain evidence="2">S2-4</strain>
    </source>
</reference>
<dbReference type="Proteomes" id="UP001165283">
    <property type="component" value="Unassembled WGS sequence"/>
</dbReference>
<organism evidence="2 3">
    <name type="scientific">Pseudonocardia humida</name>
    <dbReference type="NCBI Taxonomy" id="2800819"/>
    <lineage>
        <taxon>Bacteria</taxon>
        <taxon>Bacillati</taxon>
        <taxon>Actinomycetota</taxon>
        <taxon>Actinomycetes</taxon>
        <taxon>Pseudonocardiales</taxon>
        <taxon>Pseudonocardiaceae</taxon>
        <taxon>Pseudonocardia</taxon>
    </lineage>
</organism>
<comment type="caution">
    <text evidence="2">The sequence shown here is derived from an EMBL/GenBank/DDBJ whole genome shotgun (WGS) entry which is preliminary data.</text>
</comment>
<dbReference type="RefSeq" id="WP_252441065.1">
    <property type="nucleotide sequence ID" value="NZ_JAGSOV010000041.1"/>
</dbReference>
<evidence type="ECO:0000313" key="2">
    <source>
        <dbReference type="EMBL" id="MCO1657414.1"/>
    </source>
</evidence>
<evidence type="ECO:0000256" key="1">
    <source>
        <dbReference type="SAM" id="MobiDB-lite"/>
    </source>
</evidence>
<sequence length="104" mass="11391">MGAERTRTGPGRDDLHEATARARKAARLTAVLVRAIEATPGFPVTGPNIHLLCTSPTTARFRRAFERLAGVRPCSELTWAVVEGLLDAHFSTPPTNVVHLHDRR</sequence>
<accession>A0ABT1A329</accession>